<feature type="coiled-coil region" evidence="1">
    <location>
        <begin position="62"/>
        <end position="125"/>
    </location>
</feature>
<evidence type="ECO:0000313" key="4">
    <source>
        <dbReference type="Proteomes" id="UP001404845"/>
    </source>
</evidence>
<protein>
    <submittedName>
        <fullName evidence="3">Uncharacterized protein</fullName>
    </submittedName>
</protein>
<feature type="compositionally biased region" description="Polar residues" evidence="2">
    <location>
        <begin position="1"/>
        <end position="20"/>
    </location>
</feature>
<feature type="region of interest" description="Disordered" evidence="2">
    <location>
        <begin position="1"/>
        <end position="44"/>
    </location>
</feature>
<dbReference type="EMBL" id="JAQYXL010000001">
    <property type="protein sequence ID" value="MEN3227224.1"/>
    <property type="molecule type" value="Genomic_DNA"/>
</dbReference>
<sequence>MSESAPSDWTGTTQQGSGWSSVIVASPAHPEQANENTTVQATRDSWSGAELVAAIQAAGRYVRETEQQTRALTKRLQELVAQVREQLSAAVGRAEAAEARERELRRWAEETIEAAEERTRAAEMRAQRAEAWLARVAEAVQAEFPVRAEGITQGKDQIAA</sequence>
<reference evidence="3 4" key="1">
    <citation type="journal article" date="2023" name="PLoS ONE">
        <title>Complete genome assembly of Hawai'i environmental nontuberculous mycobacteria reveals unexpected co-isolation with methylobacteria.</title>
        <authorList>
            <person name="Hendrix J."/>
            <person name="Epperson L.E."/>
            <person name="Tong E.I."/>
            <person name="Chan Y.L."/>
            <person name="Hasan N.A."/>
            <person name="Dawrs S.N."/>
            <person name="Norton G.J."/>
            <person name="Virdi R."/>
            <person name="Crooks J.L."/>
            <person name="Chan E.D."/>
            <person name="Honda J.R."/>
            <person name="Strong M."/>
        </authorList>
    </citation>
    <scope>NUCLEOTIDE SEQUENCE [LARGE SCALE GENOMIC DNA]</scope>
    <source>
        <strain evidence="3 4">NJH_HI01</strain>
    </source>
</reference>
<accession>A0ABU9Z7A8</accession>
<feature type="compositionally biased region" description="Polar residues" evidence="2">
    <location>
        <begin position="33"/>
        <end position="44"/>
    </location>
</feature>
<evidence type="ECO:0000256" key="2">
    <source>
        <dbReference type="SAM" id="MobiDB-lite"/>
    </source>
</evidence>
<dbReference type="RefSeq" id="WP_015821674.1">
    <property type="nucleotide sequence ID" value="NZ_JAQYXL010000001.1"/>
</dbReference>
<evidence type="ECO:0000256" key="1">
    <source>
        <dbReference type="SAM" id="Coils"/>
    </source>
</evidence>
<name>A0ABU9Z7A8_9HYPH</name>
<evidence type="ECO:0000313" key="3">
    <source>
        <dbReference type="EMBL" id="MEN3227224.1"/>
    </source>
</evidence>
<dbReference type="Proteomes" id="UP001404845">
    <property type="component" value="Unassembled WGS sequence"/>
</dbReference>
<keyword evidence="1" id="KW-0175">Coiled coil</keyword>
<dbReference type="GeneID" id="72992764"/>
<organism evidence="3 4">
    <name type="scientific">Methylorubrum rhodesianum</name>
    <dbReference type="NCBI Taxonomy" id="29427"/>
    <lineage>
        <taxon>Bacteria</taxon>
        <taxon>Pseudomonadati</taxon>
        <taxon>Pseudomonadota</taxon>
        <taxon>Alphaproteobacteria</taxon>
        <taxon>Hyphomicrobiales</taxon>
        <taxon>Methylobacteriaceae</taxon>
        <taxon>Methylorubrum</taxon>
    </lineage>
</organism>
<proteinExistence type="predicted"/>
<comment type="caution">
    <text evidence="3">The sequence shown here is derived from an EMBL/GenBank/DDBJ whole genome shotgun (WGS) entry which is preliminary data.</text>
</comment>
<keyword evidence="4" id="KW-1185">Reference proteome</keyword>
<gene>
    <name evidence="3" type="ORF">PUR21_06075</name>
</gene>